<feature type="compositionally biased region" description="Pro residues" evidence="13">
    <location>
        <begin position="279"/>
        <end position="292"/>
    </location>
</feature>
<reference evidence="15 16" key="1">
    <citation type="journal article" date="2018" name="Mol. Biol. Evol.">
        <title>Broad Genomic Sampling Reveals a Smut Pathogenic Ancestry of the Fungal Clade Ustilaginomycotina.</title>
        <authorList>
            <person name="Kijpornyongpan T."/>
            <person name="Mondo S.J."/>
            <person name="Barry K."/>
            <person name="Sandor L."/>
            <person name="Lee J."/>
            <person name="Lipzen A."/>
            <person name="Pangilinan J."/>
            <person name="LaButti K."/>
            <person name="Hainaut M."/>
            <person name="Henrissat B."/>
            <person name="Grigoriev I.V."/>
            <person name="Spatafora J.W."/>
            <person name="Aime M.C."/>
        </authorList>
    </citation>
    <scope>NUCLEOTIDE SEQUENCE [LARGE SCALE GENOMIC DNA]</scope>
    <source>
        <strain evidence="15 16">MCA 5214</strain>
    </source>
</reference>
<feature type="region of interest" description="Disordered" evidence="13">
    <location>
        <begin position="175"/>
        <end position="195"/>
    </location>
</feature>
<dbReference type="STRING" id="1569628.A0A316ULV4"/>
<dbReference type="InterPro" id="IPR036236">
    <property type="entry name" value="Znf_C2H2_sf"/>
</dbReference>
<keyword evidence="5 12" id="KW-0863">Zinc-finger</keyword>
<evidence type="ECO:0000256" key="6">
    <source>
        <dbReference type="ARBA" id="ARBA00022833"/>
    </source>
</evidence>
<gene>
    <name evidence="15" type="ORF">BDZ90DRAFT_88598</name>
</gene>
<keyword evidence="8" id="KW-0238">DNA-binding</keyword>
<dbReference type="InterPro" id="IPR013087">
    <property type="entry name" value="Znf_C2H2_type"/>
</dbReference>
<dbReference type="SUPFAM" id="SSF57667">
    <property type="entry name" value="beta-beta-alpha zinc fingers"/>
    <property type="match status" value="1"/>
</dbReference>
<dbReference type="FunFam" id="3.30.160.60:FF:000089">
    <property type="entry name" value="DNA-binding protein creA"/>
    <property type="match status" value="1"/>
</dbReference>
<evidence type="ECO:0000256" key="8">
    <source>
        <dbReference type="ARBA" id="ARBA00023125"/>
    </source>
</evidence>
<feature type="compositionally biased region" description="Polar residues" evidence="13">
    <location>
        <begin position="695"/>
        <end position="708"/>
    </location>
</feature>
<evidence type="ECO:0000256" key="7">
    <source>
        <dbReference type="ARBA" id="ARBA00023015"/>
    </source>
</evidence>
<dbReference type="PROSITE" id="PS50157">
    <property type="entry name" value="ZINC_FINGER_C2H2_2"/>
    <property type="match status" value="2"/>
</dbReference>
<feature type="domain" description="C2H2-type" evidence="14">
    <location>
        <begin position="59"/>
        <end position="88"/>
    </location>
</feature>
<feature type="compositionally biased region" description="Basic and acidic residues" evidence="13">
    <location>
        <begin position="119"/>
        <end position="140"/>
    </location>
</feature>
<dbReference type="OrthoDB" id="654211at2759"/>
<feature type="compositionally biased region" description="Basic and acidic residues" evidence="13">
    <location>
        <begin position="533"/>
        <end position="542"/>
    </location>
</feature>
<comment type="subcellular location">
    <subcellularLocation>
        <location evidence="1">Nucleus</location>
    </subcellularLocation>
</comment>
<evidence type="ECO:0000313" key="15">
    <source>
        <dbReference type="EMBL" id="PWN24913.1"/>
    </source>
</evidence>
<dbReference type="GO" id="GO:0005634">
    <property type="term" value="C:nucleus"/>
    <property type="evidence" value="ECO:0007669"/>
    <property type="project" value="UniProtKB-SubCell"/>
</dbReference>
<feature type="region of interest" description="Disordered" evidence="13">
    <location>
        <begin position="82"/>
        <end position="157"/>
    </location>
</feature>
<proteinExistence type="inferred from homology"/>
<organism evidence="15 16">
    <name type="scientific">Jaminaea rosea</name>
    <dbReference type="NCBI Taxonomy" id="1569628"/>
    <lineage>
        <taxon>Eukaryota</taxon>
        <taxon>Fungi</taxon>
        <taxon>Dikarya</taxon>
        <taxon>Basidiomycota</taxon>
        <taxon>Ustilaginomycotina</taxon>
        <taxon>Exobasidiomycetes</taxon>
        <taxon>Microstromatales</taxon>
        <taxon>Microstromatales incertae sedis</taxon>
        <taxon>Jaminaea</taxon>
    </lineage>
</organism>
<dbReference type="Proteomes" id="UP000245884">
    <property type="component" value="Unassembled WGS sequence"/>
</dbReference>
<dbReference type="InterPro" id="IPR051007">
    <property type="entry name" value="creA/MIG_C2H2-ZnF"/>
</dbReference>
<keyword evidence="2" id="KW-0678">Repressor</keyword>
<feature type="compositionally biased region" description="Low complexity" evidence="13">
    <location>
        <begin position="507"/>
        <end position="529"/>
    </location>
</feature>
<keyword evidence="10" id="KW-0539">Nucleus</keyword>
<keyword evidence="6" id="KW-0862">Zinc</keyword>
<dbReference type="PROSITE" id="PS00028">
    <property type="entry name" value="ZINC_FINGER_C2H2_1"/>
    <property type="match status" value="2"/>
</dbReference>
<evidence type="ECO:0000259" key="14">
    <source>
        <dbReference type="PROSITE" id="PS50157"/>
    </source>
</evidence>
<evidence type="ECO:0000313" key="16">
    <source>
        <dbReference type="Proteomes" id="UP000245884"/>
    </source>
</evidence>
<feature type="compositionally biased region" description="Gly residues" evidence="13">
    <location>
        <begin position="96"/>
        <end position="111"/>
    </location>
</feature>
<dbReference type="PANTHER" id="PTHR47428">
    <property type="entry name" value="REGULATORY PROTEIN MIG1-RELATED"/>
    <property type="match status" value="1"/>
</dbReference>
<protein>
    <recommendedName>
        <fullName evidence="14">C2H2-type domain-containing protein</fullName>
    </recommendedName>
</protein>
<dbReference type="RefSeq" id="XP_025359525.1">
    <property type="nucleotide sequence ID" value="XM_025509924.1"/>
</dbReference>
<evidence type="ECO:0000256" key="3">
    <source>
        <dbReference type="ARBA" id="ARBA00022723"/>
    </source>
</evidence>
<dbReference type="AlphaFoldDB" id="A0A316ULV4"/>
<evidence type="ECO:0000256" key="2">
    <source>
        <dbReference type="ARBA" id="ARBA00022491"/>
    </source>
</evidence>
<dbReference type="GO" id="GO:0000978">
    <property type="term" value="F:RNA polymerase II cis-regulatory region sequence-specific DNA binding"/>
    <property type="evidence" value="ECO:0007669"/>
    <property type="project" value="TreeGrafter"/>
</dbReference>
<keyword evidence="4" id="KW-0677">Repeat</keyword>
<evidence type="ECO:0000256" key="11">
    <source>
        <dbReference type="ARBA" id="ARBA00038023"/>
    </source>
</evidence>
<dbReference type="GO" id="GO:0000433">
    <property type="term" value="P:carbon catabolite repression of transcription from RNA polymerase II promoter by glucose"/>
    <property type="evidence" value="ECO:0007669"/>
    <property type="project" value="TreeGrafter"/>
</dbReference>
<keyword evidence="7" id="KW-0805">Transcription regulation</keyword>
<feature type="compositionally biased region" description="Polar residues" evidence="13">
    <location>
        <begin position="652"/>
        <end position="661"/>
    </location>
</feature>
<dbReference type="Pfam" id="PF00096">
    <property type="entry name" value="zf-C2H2"/>
    <property type="match status" value="2"/>
</dbReference>
<feature type="compositionally biased region" description="Low complexity" evidence="13">
    <location>
        <begin position="615"/>
        <end position="637"/>
    </location>
</feature>
<dbReference type="SMART" id="SM00355">
    <property type="entry name" value="ZnF_C2H2"/>
    <property type="match status" value="2"/>
</dbReference>
<keyword evidence="9" id="KW-0804">Transcription</keyword>
<dbReference type="Gene3D" id="3.30.160.60">
    <property type="entry name" value="Classic Zinc Finger"/>
    <property type="match status" value="2"/>
</dbReference>
<dbReference type="GO" id="GO:0008270">
    <property type="term" value="F:zinc ion binding"/>
    <property type="evidence" value="ECO:0007669"/>
    <property type="project" value="UniProtKB-KW"/>
</dbReference>
<evidence type="ECO:0000256" key="4">
    <source>
        <dbReference type="ARBA" id="ARBA00022737"/>
    </source>
</evidence>
<name>A0A316ULV4_9BASI</name>
<feature type="region of interest" description="Disordered" evidence="13">
    <location>
        <begin position="315"/>
        <end position="578"/>
    </location>
</feature>
<accession>A0A316ULV4</accession>
<feature type="compositionally biased region" description="Polar residues" evidence="13">
    <location>
        <begin position="758"/>
        <end position="768"/>
    </location>
</feature>
<dbReference type="GeneID" id="37031747"/>
<evidence type="ECO:0000256" key="9">
    <source>
        <dbReference type="ARBA" id="ARBA00023163"/>
    </source>
</evidence>
<feature type="compositionally biased region" description="Polar residues" evidence="13">
    <location>
        <begin position="332"/>
        <end position="343"/>
    </location>
</feature>
<feature type="compositionally biased region" description="Polar residues" evidence="13">
    <location>
        <begin position="315"/>
        <end position="324"/>
    </location>
</feature>
<dbReference type="FunFam" id="3.30.160.60:FF:000152">
    <property type="entry name" value="DNA-binding protein creA"/>
    <property type="match status" value="1"/>
</dbReference>
<feature type="compositionally biased region" description="Low complexity" evidence="13">
    <location>
        <begin position="385"/>
        <end position="395"/>
    </location>
</feature>
<dbReference type="PANTHER" id="PTHR47428:SF1">
    <property type="entry name" value="REGULATORY PROTEIN MIG1-RELATED"/>
    <property type="match status" value="1"/>
</dbReference>
<evidence type="ECO:0000256" key="5">
    <source>
        <dbReference type="ARBA" id="ARBA00022771"/>
    </source>
</evidence>
<evidence type="ECO:0000256" key="1">
    <source>
        <dbReference type="ARBA" id="ARBA00004123"/>
    </source>
</evidence>
<comment type="similarity">
    <text evidence="11">Belongs to the creA/MIG C2H2-type zinc-finger protein family.</text>
</comment>
<sequence>MESVAAAPAAHDEAPQAASYVVDKSQIPRPYKCPLCDRAFYRLEHQTRHIRTHTGEKPHVCTFPGCEKRFSRSDELTRHLRIHQNGGTHAKKDDVSGGGQAKASKGPGGAGAKKTGRGSSDHHVKWHLGEDGGSDDEQHNHHPHHASMRPPPASQEMSALAMLAQDELQEIHKQEEAGRRPPHTMHQHQQYYGYGYPHPPPPEAMSHHPQYPGYVYGGGPPPPGTAPRHGLPPVTATPVAGGAPAERPPGCAHSDCHRSYNERIAAALAPLHHQASGMQPPPPPQSTAPPAAPYGYSYGPRPPVPAYGSHVIRTLASNPSSMPSSREHSPRFSPQDSNMSGEYTSDGEGQTHEDYRRGAAKHGGVPAPFMLPQPRLAAPGPPQAPSAASHALPHAEWTPSSSPVLGPLKSMSLFSHTVPNSPYPSRPGSPTRRQSPPDHHTSPVHHAAPVHVAGQGHHPSHRHRSHPYATGSQSHHHLPSLAGTSSARVSGHTTPTDEHNTSLSRTSSHAFGGSNSSSSLSLSAYHLSGPTPDPRRLVKEQNRTPSDSLVARSAGGSRTHLPSLAEASGSSSSSRQLPSLFAHPQHQSAHHSPLHSVANGHHHATHAHNFHPYGSSAKRSASRSAPASRATSPLTSPQLSHAQLRQAPAASHSRQSSNSHGELSPPPRVGSGAYGRPGHSSVQHSPQASFALPISSRSRPTSPQSGSGHHTVLPPLLRRTNSNGPQGGDAILNGGSSNGVSGKSHKSLFAMTPIHANGSASAGTSPNQPVALPPISSLDQGRSRSEEAMETSA</sequence>
<keyword evidence="3" id="KW-0479">Metal-binding</keyword>
<feature type="compositionally biased region" description="Low complexity" evidence="13">
    <location>
        <begin position="733"/>
        <end position="742"/>
    </location>
</feature>
<keyword evidence="16" id="KW-1185">Reference proteome</keyword>
<dbReference type="EMBL" id="KZ819678">
    <property type="protein sequence ID" value="PWN24913.1"/>
    <property type="molecule type" value="Genomic_DNA"/>
</dbReference>
<evidence type="ECO:0000256" key="13">
    <source>
        <dbReference type="SAM" id="MobiDB-lite"/>
    </source>
</evidence>
<evidence type="ECO:0000256" key="10">
    <source>
        <dbReference type="ARBA" id="ARBA00023242"/>
    </source>
</evidence>
<feature type="compositionally biased region" description="Low complexity" evidence="13">
    <location>
        <begin position="561"/>
        <end position="578"/>
    </location>
</feature>
<feature type="region of interest" description="Disordered" evidence="13">
    <location>
        <begin position="273"/>
        <end position="296"/>
    </location>
</feature>
<feature type="compositionally biased region" description="Polar residues" evidence="13">
    <location>
        <begin position="482"/>
        <end position="494"/>
    </location>
</feature>
<feature type="domain" description="C2H2-type" evidence="14">
    <location>
        <begin position="31"/>
        <end position="58"/>
    </location>
</feature>
<feature type="region of interest" description="Disordered" evidence="13">
    <location>
        <begin position="604"/>
        <end position="793"/>
    </location>
</feature>
<dbReference type="GO" id="GO:0005737">
    <property type="term" value="C:cytoplasm"/>
    <property type="evidence" value="ECO:0007669"/>
    <property type="project" value="TreeGrafter"/>
</dbReference>
<evidence type="ECO:0000256" key="12">
    <source>
        <dbReference type="PROSITE-ProRule" id="PRU00042"/>
    </source>
</evidence>